<evidence type="ECO:0000313" key="1">
    <source>
        <dbReference type="EMBL" id="EFE09856.1"/>
    </source>
</evidence>
<organism evidence="1 2">
    <name type="scientific">Citrobacter youngae ATCC 29220</name>
    <dbReference type="NCBI Taxonomy" id="500640"/>
    <lineage>
        <taxon>Bacteria</taxon>
        <taxon>Pseudomonadati</taxon>
        <taxon>Pseudomonadota</taxon>
        <taxon>Gammaproteobacteria</taxon>
        <taxon>Enterobacterales</taxon>
        <taxon>Enterobacteriaceae</taxon>
        <taxon>Citrobacter</taxon>
        <taxon>Citrobacter freundii complex</taxon>
    </lineage>
</organism>
<dbReference type="HOGENOM" id="CLU_2914119_0_0_6"/>
<evidence type="ECO:0000313" key="2">
    <source>
        <dbReference type="Proteomes" id="UP000003880"/>
    </source>
</evidence>
<comment type="caution">
    <text evidence="1">The sequence shown here is derived from an EMBL/GenBank/DDBJ whole genome shotgun (WGS) entry which is preliminary data.</text>
</comment>
<accession>D4B6S6</accession>
<proteinExistence type="predicted"/>
<sequence length="61" mass="6824">MMSGAVTQIPYRMVKCQAISHPVRNLNAGEITGKSDQRTSVCVGDVCCGWVNCWDSFLSWW</sequence>
<reference evidence="1 2" key="1">
    <citation type="submission" date="2010-02" db="EMBL/GenBank/DDBJ databases">
        <authorList>
            <person name="Weinstock G."/>
            <person name="Sodergren E."/>
            <person name="Clifton S."/>
            <person name="Fulton L."/>
            <person name="Fulton B."/>
            <person name="Courtney L."/>
            <person name="Fronick C."/>
            <person name="Harrison M."/>
            <person name="Strong C."/>
            <person name="Farmer C."/>
            <person name="Delahaunty K."/>
            <person name="Markovic C."/>
            <person name="Hall O."/>
            <person name="Minx P."/>
            <person name="Tomlinson C."/>
            <person name="Mitreva M."/>
            <person name="Nelson J."/>
            <person name="Hou S."/>
            <person name="Wollam A."/>
            <person name="Pepin K.H."/>
            <person name="Johnson M."/>
            <person name="Bhonagiri V."/>
            <person name="Zhang X."/>
            <person name="Suruliraj S."/>
            <person name="Warren W."/>
            <person name="Chinwalla A."/>
            <person name="Mardis E.R."/>
            <person name="Wilson R.K."/>
        </authorList>
    </citation>
    <scope>NUCLEOTIDE SEQUENCE [LARGE SCALE GENOMIC DNA]</scope>
    <source>
        <strain evidence="1 2">ATCC 29220</strain>
    </source>
</reference>
<name>D4B6S6_9ENTR</name>
<dbReference type="AlphaFoldDB" id="D4B6S6"/>
<dbReference type="Proteomes" id="UP000003880">
    <property type="component" value="Unassembled WGS sequence"/>
</dbReference>
<gene>
    <name evidence="1" type="ORF">CIT292_06015</name>
</gene>
<dbReference type="EMBL" id="ABWL02000002">
    <property type="protein sequence ID" value="EFE09856.1"/>
    <property type="molecule type" value="Genomic_DNA"/>
</dbReference>
<protein>
    <submittedName>
        <fullName evidence="1">Uncharacterized protein</fullName>
    </submittedName>
</protein>